<name>A0A7M7KVI3_VARDE</name>
<feature type="compositionally biased region" description="Polar residues" evidence="3">
    <location>
        <begin position="192"/>
        <end position="204"/>
    </location>
</feature>
<dbReference type="GO" id="GO:0031012">
    <property type="term" value="C:extracellular matrix"/>
    <property type="evidence" value="ECO:0007669"/>
    <property type="project" value="TreeGrafter"/>
</dbReference>
<dbReference type="InterPro" id="IPR000618">
    <property type="entry name" value="Insect_cuticle"/>
</dbReference>
<feature type="signal peptide" evidence="4">
    <location>
        <begin position="1"/>
        <end position="23"/>
    </location>
</feature>
<proteinExistence type="predicted"/>
<dbReference type="InterPro" id="IPR051217">
    <property type="entry name" value="Insect_Cuticle_Struc_Prot"/>
</dbReference>
<keyword evidence="1 2" id="KW-0193">Cuticle</keyword>
<dbReference type="GeneID" id="111254543"/>
<dbReference type="InterPro" id="IPR031311">
    <property type="entry name" value="CHIT_BIND_RR_consensus"/>
</dbReference>
<evidence type="ECO:0000313" key="6">
    <source>
        <dbReference type="Proteomes" id="UP000594260"/>
    </source>
</evidence>
<dbReference type="PANTHER" id="PTHR12236:SF79">
    <property type="entry name" value="CUTICULAR PROTEIN 50CB-RELATED"/>
    <property type="match status" value="1"/>
</dbReference>
<evidence type="ECO:0008006" key="7">
    <source>
        <dbReference type="Google" id="ProtNLM"/>
    </source>
</evidence>
<dbReference type="KEGG" id="vde:111254543"/>
<keyword evidence="6" id="KW-1185">Reference proteome</keyword>
<dbReference type="EnsemblMetazoa" id="XM_022815486">
    <property type="protein sequence ID" value="XP_022671221"/>
    <property type="gene ID" value="LOC111254543"/>
</dbReference>
<dbReference type="PROSITE" id="PS51155">
    <property type="entry name" value="CHIT_BIND_RR_2"/>
    <property type="match status" value="1"/>
</dbReference>
<evidence type="ECO:0000256" key="4">
    <source>
        <dbReference type="SAM" id="SignalP"/>
    </source>
</evidence>
<dbReference type="InParanoid" id="A0A7M7KVI3"/>
<dbReference type="AlphaFoldDB" id="A0A7M7KVI3"/>
<dbReference type="OrthoDB" id="6630685at2759"/>
<dbReference type="OMA" id="NPYGQDY"/>
<dbReference type="GO" id="GO:0042302">
    <property type="term" value="F:structural constituent of cuticle"/>
    <property type="evidence" value="ECO:0007669"/>
    <property type="project" value="UniProtKB-UniRule"/>
</dbReference>
<dbReference type="PRINTS" id="PR00947">
    <property type="entry name" value="CUTICLE"/>
</dbReference>
<protein>
    <recommendedName>
        <fullName evidence="7">Cuticle protein</fullName>
    </recommendedName>
</protein>
<sequence>MAKANKLQLGFVVYVAALSASQAAPPSRLHWTVPPVRAAPAFEDNLFSPTVGRSMRENDAYLEGNSVQNNGPFNEGAYSFSYDVQAEDGGHSRQETRDANGTITGSYTIALADGRRRTVEYIADADGFRARINTNEPGTGDDAPADVQWNSSAEPTTPVARPPDAQPGAIGEQQPPSDQKKPFIEDTRPPTHITSRLPTAQQPVETVALIPIATSPGDPDEPRSPHHPPRDFLPPNPPSTTQRAPAQPINIVWAQPIAFASAPWQPYFSTYPSGIVQIRAPYSIIKKKK</sequence>
<reference evidence="5" key="1">
    <citation type="submission" date="2021-01" db="UniProtKB">
        <authorList>
            <consortium name="EnsemblMetazoa"/>
        </authorList>
    </citation>
    <scope>IDENTIFICATION</scope>
</reference>
<evidence type="ECO:0000256" key="2">
    <source>
        <dbReference type="PROSITE-ProRule" id="PRU00497"/>
    </source>
</evidence>
<dbReference type="RefSeq" id="XP_022671221.1">
    <property type="nucleotide sequence ID" value="XM_022815486.1"/>
</dbReference>
<dbReference type="FunCoup" id="A0A7M7KVI3">
    <property type="interactions" value="29"/>
</dbReference>
<dbReference type="Pfam" id="PF00379">
    <property type="entry name" value="Chitin_bind_4"/>
    <property type="match status" value="1"/>
</dbReference>
<evidence type="ECO:0000256" key="3">
    <source>
        <dbReference type="SAM" id="MobiDB-lite"/>
    </source>
</evidence>
<evidence type="ECO:0000313" key="5">
    <source>
        <dbReference type="EnsemblMetazoa" id="XP_022671221"/>
    </source>
</evidence>
<dbReference type="GO" id="GO:0005615">
    <property type="term" value="C:extracellular space"/>
    <property type="evidence" value="ECO:0007669"/>
    <property type="project" value="TreeGrafter"/>
</dbReference>
<feature type="region of interest" description="Disordered" evidence="3">
    <location>
        <begin position="131"/>
        <end position="244"/>
    </location>
</feature>
<feature type="chain" id="PRO_5029876999" description="Cuticle protein" evidence="4">
    <location>
        <begin position="24"/>
        <end position="289"/>
    </location>
</feature>
<dbReference type="PANTHER" id="PTHR12236">
    <property type="entry name" value="STRUCTURAL CONTITUENT OF CUTICLE"/>
    <property type="match status" value="1"/>
</dbReference>
<accession>A0A7M7KVI3</accession>
<evidence type="ECO:0000256" key="1">
    <source>
        <dbReference type="ARBA" id="ARBA00022460"/>
    </source>
</evidence>
<keyword evidence="4" id="KW-0732">Signal</keyword>
<dbReference type="PROSITE" id="PS00233">
    <property type="entry name" value="CHIT_BIND_RR_1"/>
    <property type="match status" value="1"/>
</dbReference>
<feature type="compositionally biased region" description="Basic and acidic residues" evidence="3">
    <location>
        <begin position="178"/>
        <end position="189"/>
    </location>
</feature>
<dbReference type="Proteomes" id="UP000594260">
    <property type="component" value="Unplaced"/>
</dbReference>
<organism evidence="5 6">
    <name type="scientific">Varroa destructor</name>
    <name type="common">Honeybee mite</name>
    <dbReference type="NCBI Taxonomy" id="109461"/>
    <lineage>
        <taxon>Eukaryota</taxon>
        <taxon>Metazoa</taxon>
        <taxon>Ecdysozoa</taxon>
        <taxon>Arthropoda</taxon>
        <taxon>Chelicerata</taxon>
        <taxon>Arachnida</taxon>
        <taxon>Acari</taxon>
        <taxon>Parasitiformes</taxon>
        <taxon>Mesostigmata</taxon>
        <taxon>Gamasina</taxon>
        <taxon>Dermanyssoidea</taxon>
        <taxon>Varroidae</taxon>
        <taxon>Varroa</taxon>
    </lineage>
</organism>
<feature type="compositionally biased region" description="Basic and acidic residues" evidence="3">
    <location>
        <begin position="220"/>
        <end position="230"/>
    </location>
</feature>